<accession>A0ABT0IAI9</accession>
<dbReference type="Gene3D" id="3.90.176.10">
    <property type="entry name" value="Toxin ADP-ribosyltransferase, Chain A, domain 1"/>
    <property type="match status" value="1"/>
</dbReference>
<proteinExistence type="predicted"/>
<protein>
    <recommendedName>
        <fullName evidence="4">ADP ribosyltransferase domain-containing protein</fullName>
    </recommendedName>
</protein>
<name>A0ABT0IAI9_9ACTN</name>
<reference evidence="2 3" key="1">
    <citation type="submission" date="2022-04" db="EMBL/GenBank/DDBJ databases">
        <title>Streptomyces sp. nov. LCR6-01 isolated from Lichen of Dirinaria sp.</title>
        <authorList>
            <person name="Kanchanasin P."/>
            <person name="Tanasupawat S."/>
            <person name="Phongsopitanun W."/>
        </authorList>
    </citation>
    <scope>NUCLEOTIDE SEQUENCE [LARGE SCALE GENOMIC DNA]</scope>
    <source>
        <strain evidence="2 3">LCR6-01</strain>
    </source>
</reference>
<sequence length="230" mass="23928">MARTLTRLPALRDAEEVAVRTDLVALLLYLGVADGPMGHRELDRELRAGGERLLPYAACLSSALHRLPSFQGPALRGARPAAASEPPRPGTVLRDPAAVTALPVGGVDGPGPAQAAYAIWSVTGRRIPAVPDAAGAPTAPDEILFPPGSAFRVLDVRTDRPTPLVLLRQLPPTAMPPASDDHAGLDDEDRAVLARLDEALHPDPTTPAPSALVWPDRCVGPLGTPGPPAG</sequence>
<dbReference type="EMBL" id="JALPTH010000010">
    <property type="protein sequence ID" value="MCK8678310.1"/>
    <property type="molecule type" value="Genomic_DNA"/>
</dbReference>
<evidence type="ECO:0008006" key="4">
    <source>
        <dbReference type="Google" id="ProtNLM"/>
    </source>
</evidence>
<feature type="region of interest" description="Disordered" evidence="1">
    <location>
        <begin position="196"/>
        <end position="230"/>
    </location>
</feature>
<comment type="caution">
    <text evidence="2">The sequence shown here is derived from an EMBL/GenBank/DDBJ whole genome shotgun (WGS) entry which is preliminary data.</text>
</comment>
<gene>
    <name evidence="2" type="ORF">M1O15_13060</name>
</gene>
<evidence type="ECO:0000313" key="2">
    <source>
        <dbReference type="EMBL" id="MCK8678310.1"/>
    </source>
</evidence>
<keyword evidence="3" id="KW-1185">Reference proteome</keyword>
<evidence type="ECO:0000313" key="3">
    <source>
        <dbReference type="Proteomes" id="UP001522868"/>
    </source>
</evidence>
<organism evidence="2 3">
    <name type="scientific">Streptomyces lichenis</name>
    <dbReference type="NCBI Taxonomy" id="2306967"/>
    <lineage>
        <taxon>Bacteria</taxon>
        <taxon>Bacillati</taxon>
        <taxon>Actinomycetota</taxon>
        <taxon>Actinomycetes</taxon>
        <taxon>Kitasatosporales</taxon>
        <taxon>Streptomycetaceae</taxon>
        <taxon>Streptomyces</taxon>
    </lineage>
</organism>
<dbReference type="Proteomes" id="UP001522868">
    <property type="component" value="Unassembled WGS sequence"/>
</dbReference>
<evidence type="ECO:0000256" key="1">
    <source>
        <dbReference type="SAM" id="MobiDB-lite"/>
    </source>
</evidence>